<feature type="region of interest" description="Disordered" evidence="1">
    <location>
        <begin position="52"/>
        <end position="137"/>
    </location>
</feature>
<evidence type="ECO:0000256" key="1">
    <source>
        <dbReference type="SAM" id="MobiDB-lite"/>
    </source>
</evidence>
<gene>
    <name evidence="2" type="ORF">SDC9_140353</name>
</gene>
<comment type="caution">
    <text evidence="2">The sequence shown here is derived from an EMBL/GenBank/DDBJ whole genome shotgun (WGS) entry which is preliminary data.</text>
</comment>
<name>A0A645DV06_9ZZZZ</name>
<dbReference type="EMBL" id="VSSQ01040053">
    <property type="protein sequence ID" value="MPM93217.1"/>
    <property type="molecule type" value="Genomic_DNA"/>
</dbReference>
<proteinExistence type="predicted"/>
<organism evidence="2">
    <name type="scientific">bioreactor metagenome</name>
    <dbReference type="NCBI Taxonomy" id="1076179"/>
    <lineage>
        <taxon>unclassified sequences</taxon>
        <taxon>metagenomes</taxon>
        <taxon>ecological metagenomes</taxon>
    </lineage>
</organism>
<protein>
    <submittedName>
        <fullName evidence="2">Uncharacterized protein</fullName>
    </submittedName>
</protein>
<evidence type="ECO:0000313" key="2">
    <source>
        <dbReference type="EMBL" id="MPM93217.1"/>
    </source>
</evidence>
<reference evidence="2" key="1">
    <citation type="submission" date="2019-08" db="EMBL/GenBank/DDBJ databases">
        <authorList>
            <person name="Kucharzyk K."/>
            <person name="Murdoch R.W."/>
            <person name="Higgins S."/>
            <person name="Loffler F."/>
        </authorList>
    </citation>
    <scope>NUCLEOTIDE SEQUENCE</scope>
</reference>
<feature type="compositionally biased region" description="Basic and acidic residues" evidence="1">
    <location>
        <begin position="64"/>
        <end position="79"/>
    </location>
</feature>
<accession>A0A645DV06</accession>
<sequence>MNKHIKGWMVGGLLAVSALGLVFGTTSLGSAAARNEDSSPGKIQNEHMTQMGPEMMKNSPHMQKQCEAKMKDADLKKSEAAGQSGEAVANPDGTNSPETRQQCQTTMKETGATIDEKAPTDDSTASGGVDHNAHHSS</sequence>
<feature type="compositionally biased region" description="Polar residues" evidence="1">
    <location>
        <begin position="92"/>
        <end position="108"/>
    </location>
</feature>
<dbReference type="AlphaFoldDB" id="A0A645DV06"/>